<dbReference type="PANTHER" id="PTHR13336:SF4">
    <property type="entry name" value="OCIA DOMAIN-CONTAINING PROTEIN 1"/>
    <property type="match status" value="1"/>
</dbReference>
<evidence type="ECO:0000256" key="6">
    <source>
        <dbReference type="SAM" id="MobiDB-lite"/>
    </source>
</evidence>
<organism evidence="8 9">
    <name type="scientific">Podarcis muralis</name>
    <name type="common">Wall lizard</name>
    <name type="synonym">Lacerta muralis</name>
    <dbReference type="NCBI Taxonomy" id="64176"/>
    <lineage>
        <taxon>Eukaryota</taxon>
        <taxon>Metazoa</taxon>
        <taxon>Chordata</taxon>
        <taxon>Craniata</taxon>
        <taxon>Vertebrata</taxon>
        <taxon>Euteleostomi</taxon>
        <taxon>Lepidosauria</taxon>
        <taxon>Squamata</taxon>
        <taxon>Bifurcata</taxon>
        <taxon>Unidentata</taxon>
        <taxon>Episquamata</taxon>
        <taxon>Laterata</taxon>
        <taxon>Lacertibaenia</taxon>
        <taxon>Lacertidae</taxon>
        <taxon>Podarcis</taxon>
    </lineage>
</organism>
<dbReference type="GO" id="GO:2000736">
    <property type="term" value="P:regulation of stem cell differentiation"/>
    <property type="evidence" value="ECO:0007669"/>
    <property type="project" value="UniProtKB-UniRule"/>
</dbReference>
<keyword evidence="9" id="KW-1185">Reference proteome</keyword>
<comment type="domain">
    <text evidence="5">The OCIA domain is necessary and sufficient for endosomal localization.</text>
</comment>
<dbReference type="OMA" id="CARESFI"/>
<proteinExistence type="inferred from homology"/>
<dbReference type="Pfam" id="PF07051">
    <property type="entry name" value="OCIA"/>
    <property type="match status" value="1"/>
</dbReference>
<gene>
    <name evidence="8" type="primary">OCIAD1</name>
</gene>
<dbReference type="PANTHER" id="PTHR13336">
    <property type="entry name" value="OVARIAN CARCINOMA IMMUNOREACTIVE ANTIGEN"/>
    <property type="match status" value="1"/>
</dbReference>
<comment type="subcellular location">
    <subcellularLocation>
        <location evidence="1 5">Endosome</location>
    </subcellularLocation>
</comment>
<feature type="compositionally biased region" description="Basic and acidic residues" evidence="6">
    <location>
        <begin position="293"/>
        <end position="306"/>
    </location>
</feature>
<feature type="region of interest" description="Disordered" evidence="6">
    <location>
        <begin position="280"/>
        <end position="313"/>
    </location>
</feature>
<dbReference type="InterPro" id="IPR040187">
    <property type="entry name" value="OCAD1/2"/>
</dbReference>
<feature type="compositionally biased region" description="Polar residues" evidence="6">
    <location>
        <begin position="283"/>
        <end position="292"/>
    </location>
</feature>
<feature type="domain" description="OCIA" evidence="7">
    <location>
        <begin position="82"/>
        <end position="167"/>
    </location>
</feature>
<dbReference type="GO" id="GO:0005768">
    <property type="term" value="C:endosome"/>
    <property type="evidence" value="ECO:0007669"/>
    <property type="project" value="UniProtKB-SubCell"/>
</dbReference>
<dbReference type="Ensembl" id="ENSPMRT00000014499.1">
    <property type="protein sequence ID" value="ENSPMRP00000013570.1"/>
    <property type="gene ID" value="ENSPMRG00000009093.1"/>
</dbReference>
<comment type="function">
    <text evidence="5">Maintains stem cell potency. Increases STAT3 phosphorylation and controls ERK phosphorylation. May act as a scaffold, increasing STAT3 recruitment onto endosomes.</text>
</comment>
<evidence type="ECO:0000256" key="4">
    <source>
        <dbReference type="ARBA" id="ARBA00040877"/>
    </source>
</evidence>
<keyword evidence="2 5" id="KW-0967">Endosome</keyword>
<dbReference type="OrthoDB" id="6513616at2759"/>
<reference evidence="8" key="3">
    <citation type="submission" date="2025-09" db="UniProtKB">
        <authorList>
            <consortium name="Ensembl"/>
        </authorList>
    </citation>
    <scope>IDENTIFICATION</scope>
</reference>
<dbReference type="InterPro" id="IPR009764">
    <property type="entry name" value="OCIA_dom"/>
</dbReference>
<evidence type="ECO:0000256" key="1">
    <source>
        <dbReference type="ARBA" id="ARBA00004177"/>
    </source>
</evidence>
<dbReference type="AlphaFoldDB" id="A0A670INK3"/>
<dbReference type="GeneTree" id="ENSGT00530000063690"/>
<sequence length="313" mass="34302">MSSMGTSALDALPVGGNLTSGFCALLSRSLVSRSIGSRLSFAAAAALLTGPFPPHMEPPGQVRGGAHRPDPGGPRQGQFSHSYVPTEEEKRVFEECNTESLWYRSLPFSAVGMLVTQILIKKGILTTHSKFGSLPKVLFAGFCGYIGGKFSYMKACQEKLKRLENSPLGEALRKNKPIQPEYYSKKTEASDVPLTFESTPTAAAAPQAHTSKYHVDNYGATDFPSSDDPVPFSSTMNESSPSGITDGFPQEPALFLEERPKRKGITYDELRSRNREMYEAGITQKSEFPSKSSQEKPIKRDVKVNKYGDAWED</sequence>
<protein>
    <recommendedName>
        <fullName evidence="4 5">OCIA domain-containing protein 1</fullName>
    </recommendedName>
</protein>
<reference evidence="8 9" key="1">
    <citation type="journal article" date="2019" name="Proc. Natl. Acad. Sci. U.S.A.">
        <title>Regulatory changes in pterin and carotenoid genes underlie balanced color polymorphisms in the wall lizard.</title>
        <authorList>
            <person name="Andrade P."/>
            <person name="Pinho C."/>
            <person name="Perez I de Lanuza G."/>
            <person name="Afonso S."/>
            <person name="Brejcha J."/>
            <person name="Rubin C.J."/>
            <person name="Wallerman O."/>
            <person name="Pereira P."/>
            <person name="Sabatino S.J."/>
            <person name="Bellati A."/>
            <person name="Pellitteri-Rosa D."/>
            <person name="Bosakova Z."/>
            <person name="Bunikis I."/>
            <person name="Carretero M.A."/>
            <person name="Feiner N."/>
            <person name="Marsik P."/>
            <person name="Pauperio F."/>
            <person name="Salvi D."/>
            <person name="Soler L."/>
            <person name="While G.M."/>
            <person name="Uller T."/>
            <person name="Font E."/>
            <person name="Andersson L."/>
            <person name="Carneiro M."/>
        </authorList>
    </citation>
    <scope>NUCLEOTIDE SEQUENCE</scope>
</reference>
<evidence type="ECO:0000256" key="2">
    <source>
        <dbReference type="ARBA" id="ARBA00022753"/>
    </source>
</evidence>
<evidence type="ECO:0000313" key="9">
    <source>
        <dbReference type="Proteomes" id="UP000472272"/>
    </source>
</evidence>
<reference evidence="8" key="2">
    <citation type="submission" date="2025-08" db="UniProtKB">
        <authorList>
            <consortium name="Ensembl"/>
        </authorList>
    </citation>
    <scope>IDENTIFICATION</scope>
</reference>
<dbReference type="Proteomes" id="UP000472272">
    <property type="component" value="Chromosome 9"/>
</dbReference>
<comment type="subunit">
    <text evidence="5">Interacts with STAT3.</text>
</comment>
<evidence type="ECO:0000313" key="8">
    <source>
        <dbReference type="Ensembl" id="ENSPMRP00000013570.1"/>
    </source>
</evidence>
<feature type="region of interest" description="Disordered" evidence="6">
    <location>
        <begin position="54"/>
        <end position="80"/>
    </location>
</feature>
<accession>A0A670INK3</accession>
<evidence type="ECO:0000259" key="7">
    <source>
        <dbReference type="Pfam" id="PF07051"/>
    </source>
</evidence>
<evidence type="ECO:0000256" key="5">
    <source>
        <dbReference type="RuleBase" id="RU369066"/>
    </source>
</evidence>
<name>A0A670INK3_PODMU</name>
<comment type="similarity">
    <text evidence="3 5">Belongs to the OCIAD1 family.</text>
</comment>
<evidence type="ECO:0000256" key="3">
    <source>
        <dbReference type="ARBA" id="ARBA00037952"/>
    </source>
</evidence>